<dbReference type="Proteomes" id="UP000199063">
    <property type="component" value="Unassembled WGS sequence"/>
</dbReference>
<dbReference type="GeneID" id="40830910"/>
<protein>
    <submittedName>
        <fullName evidence="2">Bifunctional DNA primase/polymerase, N-terminal</fullName>
    </submittedName>
</protein>
<accession>A0A1G9V257</accession>
<gene>
    <name evidence="2" type="ORF">SAMN05444921_111173</name>
</gene>
<keyword evidence="3" id="KW-1185">Reference proteome</keyword>
<organism evidence="2 3">
    <name type="scientific">Streptomyces wuyuanensis</name>
    <dbReference type="NCBI Taxonomy" id="1196353"/>
    <lineage>
        <taxon>Bacteria</taxon>
        <taxon>Bacillati</taxon>
        <taxon>Actinomycetota</taxon>
        <taxon>Actinomycetes</taxon>
        <taxon>Kitasatosporales</taxon>
        <taxon>Streptomycetaceae</taxon>
        <taxon>Streptomyces</taxon>
    </lineage>
</organism>
<dbReference type="SMART" id="SM00943">
    <property type="entry name" value="Prim-Pol"/>
    <property type="match status" value="1"/>
</dbReference>
<dbReference type="EMBL" id="FNHI01000011">
    <property type="protein sequence ID" value="SDM66086.1"/>
    <property type="molecule type" value="Genomic_DNA"/>
</dbReference>
<name>A0A1G9V257_9ACTN</name>
<reference evidence="3" key="1">
    <citation type="submission" date="2016-10" db="EMBL/GenBank/DDBJ databases">
        <authorList>
            <person name="Varghese N."/>
            <person name="Submissions S."/>
        </authorList>
    </citation>
    <scope>NUCLEOTIDE SEQUENCE [LARGE SCALE GENOMIC DNA]</scope>
    <source>
        <strain evidence="3">CGMCC 4.7042</strain>
    </source>
</reference>
<dbReference type="InterPro" id="IPR015330">
    <property type="entry name" value="DNA_primase/pol_bifunc_N"/>
</dbReference>
<dbReference type="Pfam" id="PF09250">
    <property type="entry name" value="Prim-Pol"/>
    <property type="match status" value="1"/>
</dbReference>
<proteinExistence type="predicted"/>
<dbReference type="RefSeq" id="WP_093656012.1">
    <property type="nucleotide sequence ID" value="NZ_FNHI01000011.1"/>
</dbReference>
<dbReference type="OrthoDB" id="3218228at2"/>
<dbReference type="STRING" id="1196353.SAMN05444921_111173"/>
<evidence type="ECO:0000313" key="3">
    <source>
        <dbReference type="Proteomes" id="UP000199063"/>
    </source>
</evidence>
<evidence type="ECO:0000259" key="1">
    <source>
        <dbReference type="SMART" id="SM00943"/>
    </source>
</evidence>
<feature type="domain" description="DNA primase/polymerase bifunctional N-terminal" evidence="1">
    <location>
        <begin position="13"/>
        <end position="189"/>
    </location>
</feature>
<dbReference type="AlphaFoldDB" id="A0A1G9V257"/>
<dbReference type="CDD" id="cd04859">
    <property type="entry name" value="Prim_Pol"/>
    <property type="match status" value="1"/>
</dbReference>
<evidence type="ECO:0000313" key="2">
    <source>
        <dbReference type="EMBL" id="SDM66086.1"/>
    </source>
</evidence>
<sequence>MPHDRNTALLTAALDIAARGWPVLPLRPGGKRPALHGEAACTRTGVCTTGHVKWEQRATTDPDRIRAAWTTGAFNVGIATGPAGLVVIDLDKPKGSSDTPCGVTTFTALCERTGQPVPSTRTVRTARGGRHLYFTAPENVRLHNTQEFLGPNIDTRARGGYVVAPGSALPAGTYMLEDDRPPVPLPDWLCTLLTPRQPPRELTAVPVAPRSSRCATAALNAEITTVAATTEGGRNARLLAGARAIGRFVAWGDLPRDVVEQAFQGAGESAGLPPAECRATIRSALNWSIRTARPRETA</sequence>
<dbReference type="SUPFAM" id="SSF56747">
    <property type="entry name" value="Prim-pol domain"/>
    <property type="match status" value="1"/>
</dbReference>